<dbReference type="OrthoDB" id="9813911at2"/>
<dbReference type="Pfam" id="PF14079">
    <property type="entry name" value="DUF4260"/>
    <property type="match status" value="1"/>
</dbReference>
<organism evidence="2 3">
    <name type="scientific">Paenibacillus swuensis</name>
    <dbReference type="NCBI Taxonomy" id="1178515"/>
    <lineage>
        <taxon>Bacteria</taxon>
        <taxon>Bacillati</taxon>
        <taxon>Bacillota</taxon>
        <taxon>Bacilli</taxon>
        <taxon>Bacillales</taxon>
        <taxon>Paenibacillaceae</taxon>
        <taxon>Paenibacillus</taxon>
    </lineage>
</organism>
<protein>
    <recommendedName>
        <fullName evidence="4">DUF4260 domain-containing protein</fullName>
    </recommendedName>
</protein>
<keyword evidence="3" id="KW-1185">Reference proteome</keyword>
<sequence length="115" mass="13086">MNRNLIKIEGLLVFAACIYAYVMSDYKLLWFFAFLLLPDLSMFGYLGGNRIGAISYNLAHTYVISGLILFLGILANSDMLIQVGLIWTAHIGMDRVMGYGLKYETHFKDTHLNRI</sequence>
<dbReference type="AlphaFoldDB" id="A0A172TF98"/>
<evidence type="ECO:0008006" key="4">
    <source>
        <dbReference type="Google" id="ProtNLM"/>
    </source>
</evidence>
<evidence type="ECO:0000256" key="1">
    <source>
        <dbReference type="SAM" id="Phobius"/>
    </source>
</evidence>
<keyword evidence="1" id="KW-0812">Transmembrane</keyword>
<dbReference type="PATRIC" id="fig|1178515.4.peg.838"/>
<dbReference type="InterPro" id="IPR025356">
    <property type="entry name" value="DUF4260"/>
</dbReference>
<reference evidence="2 3" key="1">
    <citation type="submission" date="2015-01" db="EMBL/GenBank/DDBJ databases">
        <title>Paenibacillus swuensis/DY6/whole genome sequencing.</title>
        <authorList>
            <person name="Kim M.K."/>
            <person name="Srinivasan S."/>
            <person name="Lee J.-J."/>
        </authorList>
    </citation>
    <scope>NUCLEOTIDE SEQUENCE [LARGE SCALE GENOMIC DNA]</scope>
    <source>
        <strain evidence="2 3">DY6</strain>
    </source>
</reference>
<feature type="transmembrane region" description="Helical" evidence="1">
    <location>
        <begin position="58"/>
        <end position="75"/>
    </location>
</feature>
<dbReference type="KEGG" id="pswu:SY83_04200"/>
<evidence type="ECO:0000313" key="2">
    <source>
        <dbReference type="EMBL" id="ANE45632.1"/>
    </source>
</evidence>
<dbReference type="Proteomes" id="UP000076927">
    <property type="component" value="Chromosome"/>
</dbReference>
<dbReference type="EMBL" id="CP011388">
    <property type="protein sequence ID" value="ANE45632.1"/>
    <property type="molecule type" value="Genomic_DNA"/>
</dbReference>
<name>A0A172TF98_9BACL</name>
<proteinExistence type="predicted"/>
<dbReference type="RefSeq" id="WP_068604533.1">
    <property type="nucleotide sequence ID" value="NZ_CP011388.1"/>
</dbReference>
<keyword evidence="1" id="KW-1133">Transmembrane helix</keyword>
<evidence type="ECO:0000313" key="3">
    <source>
        <dbReference type="Proteomes" id="UP000076927"/>
    </source>
</evidence>
<dbReference type="STRING" id="1178515.SY83_04200"/>
<keyword evidence="1" id="KW-0472">Membrane</keyword>
<gene>
    <name evidence="2" type="ORF">SY83_04200</name>
</gene>
<accession>A0A172TF98</accession>